<feature type="compositionally biased region" description="Polar residues" evidence="5">
    <location>
        <begin position="26"/>
        <end position="47"/>
    </location>
</feature>
<dbReference type="Pfam" id="PF00089">
    <property type="entry name" value="Trypsin"/>
    <property type="match status" value="1"/>
</dbReference>
<dbReference type="GO" id="GO:0004252">
    <property type="term" value="F:serine-type endopeptidase activity"/>
    <property type="evidence" value="ECO:0007669"/>
    <property type="project" value="InterPro"/>
</dbReference>
<sequence length="538" mass="61207">MTRITLFLVPLSVVLGIAHTLPSQTEHATTELSKASNQTTARNGTSKANEDEGWEFENTTVVDTRRILYSKDVQVGNRPYMVYLQLTKESAKAHKYRGWLCGGVIVDQYYVLTSAACVEDADRFYIVSGTTKYVDSFDYKKNDCVCKNRRRVVWKCIPKNYKFDFQDSIKWSSNDIAIVKVDKPFKFGVMEKGCEFATDLICYNNISRELEKAGTKGWIAGWGSMNTFREGVYRRQDVHIPENSKCLQEAKVCIMDNESCAKKWAQKFRNIITQYMICTKDVMKRLSEICDKKYANCTDVDTRRAEADDWNDAAADTLNVDLGRHLKDPDDYTARRSSLQGGFCENDHGGPLIVKYQGKERVIGVISACKIDPKSHSCHGPFLYTSVFKNRQFLSCAINKDVENNCRRVFRSGITHEEWTVSWDGVNDDEDKLSEHKDDGDNSDRSDIDELRSGKIKSQKQNKNTDAANDSDEEPADKKARAGKTKEDASVKPKKNKTKSSKRNKKTKKSKDKSDGKGKKEVMYESTKEDNVNNPDDE</sequence>
<dbReference type="SUPFAM" id="SSF50494">
    <property type="entry name" value="Trypsin-like serine proteases"/>
    <property type="match status" value="1"/>
</dbReference>
<keyword evidence="6" id="KW-0732">Signal</keyword>
<dbReference type="PANTHER" id="PTHR24276">
    <property type="entry name" value="POLYSERASE-RELATED"/>
    <property type="match status" value="1"/>
</dbReference>
<dbReference type="InterPro" id="IPR050430">
    <property type="entry name" value="Peptidase_S1"/>
</dbReference>
<dbReference type="InterPro" id="IPR009003">
    <property type="entry name" value="Peptidase_S1_PA"/>
</dbReference>
<proteinExistence type="evidence at transcript level"/>
<feature type="compositionally biased region" description="Basic and acidic residues" evidence="5">
    <location>
        <begin position="433"/>
        <end position="453"/>
    </location>
</feature>
<keyword evidence="3" id="KW-0720">Serine protease</keyword>
<evidence type="ECO:0000256" key="3">
    <source>
        <dbReference type="ARBA" id="ARBA00022825"/>
    </source>
</evidence>
<dbReference type="Gene3D" id="2.40.10.10">
    <property type="entry name" value="Trypsin-like serine proteases"/>
    <property type="match status" value="2"/>
</dbReference>
<feature type="domain" description="Peptidase S1" evidence="7">
    <location>
        <begin position="67"/>
        <end position="419"/>
    </location>
</feature>
<feature type="compositionally biased region" description="Basic residues" evidence="5">
    <location>
        <begin position="492"/>
        <end position="511"/>
    </location>
</feature>
<dbReference type="GO" id="GO:0006508">
    <property type="term" value="P:proteolysis"/>
    <property type="evidence" value="ECO:0007669"/>
    <property type="project" value="UniProtKB-KW"/>
</dbReference>
<evidence type="ECO:0000259" key="7">
    <source>
        <dbReference type="PROSITE" id="PS50240"/>
    </source>
</evidence>
<gene>
    <name evidence="8" type="primary">BmSfp62</name>
</gene>
<evidence type="ECO:0000256" key="6">
    <source>
        <dbReference type="SAM" id="SignalP"/>
    </source>
</evidence>
<dbReference type="PROSITE" id="PS50240">
    <property type="entry name" value="TRYPSIN_DOM"/>
    <property type="match status" value="1"/>
</dbReference>
<evidence type="ECO:0000313" key="8">
    <source>
        <dbReference type="EMBL" id="BAS69679.1"/>
    </source>
</evidence>
<feature type="chain" id="PRO_5006056102" evidence="6">
    <location>
        <begin position="21"/>
        <end position="538"/>
    </location>
</feature>
<evidence type="ECO:0000256" key="4">
    <source>
        <dbReference type="ARBA" id="ARBA00023157"/>
    </source>
</evidence>
<organism evidence="8">
    <name type="scientific">Bombyx mori</name>
    <name type="common">Silk moth</name>
    <dbReference type="NCBI Taxonomy" id="7091"/>
    <lineage>
        <taxon>Eukaryota</taxon>
        <taxon>Metazoa</taxon>
        <taxon>Ecdysozoa</taxon>
        <taxon>Arthropoda</taxon>
        <taxon>Hexapoda</taxon>
        <taxon>Insecta</taxon>
        <taxon>Pterygota</taxon>
        <taxon>Neoptera</taxon>
        <taxon>Endopterygota</taxon>
        <taxon>Lepidoptera</taxon>
        <taxon>Glossata</taxon>
        <taxon>Ditrysia</taxon>
        <taxon>Bombycoidea</taxon>
        <taxon>Bombycidae</taxon>
        <taxon>Bombycinae</taxon>
        <taxon>Bombyx</taxon>
    </lineage>
</organism>
<feature type="region of interest" description="Disordered" evidence="5">
    <location>
        <begin position="26"/>
        <end position="51"/>
    </location>
</feature>
<evidence type="ECO:0000256" key="1">
    <source>
        <dbReference type="ARBA" id="ARBA00022670"/>
    </source>
</evidence>
<dbReference type="InterPro" id="IPR001254">
    <property type="entry name" value="Trypsin_dom"/>
</dbReference>
<evidence type="ECO:0000256" key="2">
    <source>
        <dbReference type="ARBA" id="ARBA00022801"/>
    </source>
</evidence>
<feature type="compositionally biased region" description="Basic and acidic residues" evidence="5">
    <location>
        <begin position="476"/>
        <end position="491"/>
    </location>
</feature>
<name>A0A0P0UWH4_BOMMO</name>
<protein>
    <submittedName>
        <fullName evidence="8">Seminal fluid protein 62</fullName>
    </submittedName>
</protein>
<dbReference type="AlphaFoldDB" id="A0A0P0UWH4"/>
<keyword evidence="2" id="KW-0378">Hydrolase</keyword>
<feature type="region of interest" description="Disordered" evidence="5">
    <location>
        <begin position="426"/>
        <end position="538"/>
    </location>
</feature>
<dbReference type="EMBL" id="LC042542">
    <property type="protein sequence ID" value="BAS69679.1"/>
    <property type="molecule type" value="mRNA"/>
</dbReference>
<dbReference type="SMART" id="SM00020">
    <property type="entry name" value="Tryp_SPc"/>
    <property type="match status" value="1"/>
</dbReference>
<reference evidence="8" key="1">
    <citation type="submission" date="2015-04" db="EMBL/GenBank/DDBJ databases">
        <title>Identification of seminal fluid protein from the silkworm, Bombyx mori.</title>
        <authorList>
            <person name="Nagaoka S."/>
            <person name="Matsuda S."/>
            <person name="Takamura T."/>
        </authorList>
    </citation>
    <scope>NUCLEOTIDE SEQUENCE</scope>
    <source>
        <strain evidence="8">Kinsyu x Showa</strain>
        <tissue evidence="8">Reproductive organ</tissue>
    </source>
</reference>
<keyword evidence="1" id="KW-0645">Protease</keyword>
<feature type="signal peptide" evidence="6">
    <location>
        <begin position="1"/>
        <end position="20"/>
    </location>
</feature>
<evidence type="ECO:0000256" key="5">
    <source>
        <dbReference type="SAM" id="MobiDB-lite"/>
    </source>
</evidence>
<accession>A0A0P0UWH4</accession>
<feature type="compositionally biased region" description="Basic and acidic residues" evidence="5">
    <location>
        <begin position="512"/>
        <end position="531"/>
    </location>
</feature>
<dbReference type="InterPro" id="IPR043504">
    <property type="entry name" value="Peptidase_S1_PA_chymotrypsin"/>
</dbReference>
<keyword evidence="4" id="KW-1015">Disulfide bond</keyword>
<dbReference type="PANTHER" id="PTHR24276:SF96">
    <property type="entry name" value="PEPTIDASE S1 DOMAIN-CONTAINING PROTEIN"/>
    <property type="match status" value="1"/>
</dbReference>